<evidence type="ECO:0008006" key="3">
    <source>
        <dbReference type="Google" id="ProtNLM"/>
    </source>
</evidence>
<sequence>MTYITDLPAEILEHIGLALTTSTSIVPLILVSRWAHHQFQHLVWRRITITATTSTAFIPTLKDHAHLVFSLRFQDAVPKEFYQIAFPRLVTFQLYNSDYYVKARAMCFNLADLFRLNPSIQDIIINAKHLPLNKYFWNAIRTSLHNLRRLYLAGSGDIGSTMFHRLKIYDHVICDIWRRLEEIEHAGGDRPWFNAAVEGSARLKSFKYYGKRHFMRRAPGLWRGLRACPNLTTLHCSSIELDRELIAIGESNKPVWPHLEDLSLEEFGWNDDETARLFFSHLGPLKHLRMTRGNLGPRSFDLLRERHFDSLRTFCVENNRNVTSEMMLGVLQNCSQLEVFEARRMPLLDLRANPGPWTCLGLRRFRVILETDPADPEVDRMFFEQLSRLTNLEVFDISWPFLKGVAWEDPQQPAPLLRLDRGLGQLSTLTQLRTVNVESTGQELSIEDVEWMLEHWPLLTRLSGQLSSDTDIEERLIGLLVDRRVVCDQFTHSTEILYEYLSSLFSDSS</sequence>
<organism evidence="1 2">
    <name type="scientific">Linnemannia elongata AG-77</name>
    <dbReference type="NCBI Taxonomy" id="1314771"/>
    <lineage>
        <taxon>Eukaryota</taxon>
        <taxon>Fungi</taxon>
        <taxon>Fungi incertae sedis</taxon>
        <taxon>Mucoromycota</taxon>
        <taxon>Mortierellomycotina</taxon>
        <taxon>Mortierellomycetes</taxon>
        <taxon>Mortierellales</taxon>
        <taxon>Mortierellaceae</taxon>
        <taxon>Linnemannia</taxon>
    </lineage>
</organism>
<reference evidence="1 2" key="1">
    <citation type="submission" date="2016-05" db="EMBL/GenBank/DDBJ databases">
        <title>Genome sequencing reveals origins of a unique bacterial endosymbiosis in the earliest lineages of terrestrial Fungi.</title>
        <authorList>
            <consortium name="DOE Joint Genome Institute"/>
            <person name="Uehling J."/>
            <person name="Gryganskyi A."/>
            <person name="Hameed K."/>
            <person name="Tschaplinski T."/>
            <person name="Misztal P."/>
            <person name="Wu S."/>
            <person name="Desiro A."/>
            <person name="Vande Pol N."/>
            <person name="Du Z.-Y."/>
            <person name="Zienkiewicz A."/>
            <person name="Zienkiewicz K."/>
            <person name="Morin E."/>
            <person name="Tisserant E."/>
            <person name="Splivallo R."/>
            <person name="Hainaut M."/>
            <person name="Henrissat B."/>
            <person name="Ohm R."/>
            <person name="Kuo A."/>
            <person name="Yan J."/>
            <person name="Lipzen A."/>
            <person name="Nolan M."/>
            <person name="Labutti K."/>
            <person name="Barry K."/>
            <person name="Goldstein A."/>
            <person name="Labbe J."/>
            <person name="Schadt C."/>
            <person name="Tuskan G."/>
            <person name="Grigoriev I."/>
            <person name="Martin F."/>
            <person name="Vilgalys R."/>
            <person name="Bonito G."/>
        </authorList>
    </citation>
    <scope>NUCLEOTIDE SEQUENCE [LARGE SCALE GENOMIC DNA]</scope>
    <source>
        <strain evidence="1 2">AG-77</strain>
    </source>
</reference>
<dbReference type="SUPFAM" id="SSF52047">
    <property type="entry name" value="RNI-like"/>
    <property type="match status" value="1"/>
</dbReference>
<dbReference type="EMBL" id="KV442054">
    <property type="protein sequence ID" value="OAQ27726.1"/>
    <property type="molecule type" value="Genomic_DNA"/>
</dbReference>
<dbReference type="Gene3D" id="3.80.10.10">
    <property type="entry name" value="Ribonuclease Inhibitor"/>
    <property type="match status" value="1"/>
</dbReference>
<keyword evidence="2" id="KW-1185">Reference proteome</keyword>
<evidence type="ECO:0000313" key="2">
    <source>
        <dbReference type="Proteomes" id="UP000078512"/>
    </source>
</evidence>
<evidence type="ECO:0000313" key="1">
    <source>
        <dbReference type="EMBL" id="OAQ27726.1"/>
    </source>
</evidence>
<name>A0A197JTF9_9FUNG</name>
<accession>A0A197JTF9</accession>
<dbReference type="Proteomes" id="UP000078512">
    <property type="component" value="Unassembled WGS sequence"/>
</dbReference>
<dbReference type="InterPro" id="IPR032675">
    <property type="entry name" value="LRR_dom_sf"/>
</dbReference>
<gene>
    <name evidence="1" type="ORF">K457DRAFT_33432</name>
</gene>
<dbReference type="AlphaFoldDB" id="A0A197JTF9"/>
<proteinExistence type="predicted"/>
<protein>
    <recommendedName>
        <fullName evidence="3">F-box domain-containing protein</fullName>
    </recommendedName>
</protein>
<dbReference type="OrthoDB" id="2386345at2759"/>